<evidence type="ECO:0000256" key="1">
    <source>
        <dbReference type="SAM" id="SignalP"/>
    </source>
</evidence>
<organism evidence="3 4">
    <name type="scientific">Leucocoprinus birnbaumii</name>
    <dbReference type="NCBI Taxonomy" id="56174"/>
    <lineage>
        <taxon>Eukaryota</taxon>
        <taxon>Fungi</taxon>
        <taxon>Dikarya</taxon>
        <taxon>Basidiomycota</taxon>
        <taxon>Agaricomycotina</taxon>
        <taxon>Agaricomycetes</taxon>
        <taxon>Agaricomycetidae</taxon>
        <taxon>Agaricales</taxon>
        <taxon>Agaricineae</taxon>
        <taxon>Agaricaceae</taxon>
        <taxon>Leucocoprinus</taxon>
    </lineage>
</organism>
<evidence type="ECO:0000259" key="2">
    <source>
        <dbReference type="SMART" id="SM00458"/>
    </source>
</evidence>
<dbReference type="Proteomes" id="UP001213000">
    <property type="component" value="Unassembled WGS sequence"/>
</dbReference>
<dbReference type="Pfam" id="PF00652">
    <property type="entry name" value="Ricin_B_lectin"/>
    <property type="match status" value="1"/>
</dbReference>
<gene>
    <name evidence="3" type="ORF">NP233_g4292</name>
</gene>
<proteinExistence type="predicted"/>
<reference evidence="3" key="1">
    <citation type="submission" date="2022-07" db="EMBL/GenBank/DDBJ databases">
        <title>Genome Sequence of Leucocoprinus birnbaumii.</title>
        <authorList>
            <person name="Buettner E."/>
        </authorList>
    </citation>
    <scope>NUCLEOTIDE SEQUENCE</scope>
    <source>
        <strain evidence="3">VT141</strain>
    </source>
</reference>
<accession>A0AAD5W1K3</accession>
<name>A0AAD5W1K3_9AGAR</name>
<sequence>MKLKAFSLFSLVAAVAGQTVLHPISGTTNKCLEVRGDVQANGTPVQIFDCNGTPAQQWDITEGLTTVRLANSPYCLDAGSNGTLMKIWECFDGLAAQQWFLTNDSRIALNNQGFCLDLPNGNLTNTVQVQIWKCTDGDVNQIWTS</sequence>
<keyword evidence="4" id="KW-1185">Reference proteome</keyword>
<feature type="domain" description="Ricin B lectin" evidence="2">
    <location>
        <begin position="18"/>
        <end position="145"/>
    </location>
</feature>
<dbReference type="Gene3D" id="2.80.10.50">
    <property type="match status" value="2"/>
</dbReference>
<dbReference type="CDD" id="cd00161">
    <property type="entry name" value="beta-trefoil_Ricin-like"/>
    <property type="match status" value="1"/>
</dbReference>
<evidence type="ECO:0000313" key="4">
    <source>
        <dbReference type="Proteomes" id="UP001213000"/>
    </source>
</evidence>
<dbReference type="AlphaFoldDB" id="A0AAD5W1K3"/>
<feature type="chain" id="PRO_5042171392" description="Ricin B lectin domain-containing protein" evidence="1">
    <location>
        <begin position="18"/>
        <end position="145"/>
    </location>
</feature>
<dbReference type="EMBL" id="JANIEX010000228">
    <property type="protein sequence ID" value="KAJ3570611.1"/>
    <property type="molecule type" value="Genomic_DNA"/>
</dbReference>
<dbReference type="SUPFAM" id="SSF50370">
    <property type="entry name" value="Ricin B-like lectins"/>
    <property type="match status" value="1"/>
</dbReference>
<dbReference type="InterPro" id="IPR000772">
    <property type="entry name" value="Ricin_B_lectin"/>
</dbReference>
<evidence type="ECO:0000313" key="3">
    <source>
        <dbReference type="EMBL" id="KAJ3570611.1"/>
    </source>
</evidence>
<keyword evidence="1" id="KW-0732">Signal</keyword>
<feature type="signal peptide" evidence="1">
    <location>
        <begin position="1"/>
        <end position="17"/>
    </location>
</feature>
<dbReference type="SMART" id="SM00458">
    <property type="entry name" value="RICIN"/>
    <property type="match status" value="1"/>
</dbReference>
<protein>
    <recommendedName>
        <fullName evidence="2">Ricin B lectin domain-containing protein</fullName>
    </recommendedName>
</protein>
<dbReference type="InterPro" id="IPR035992">
    <property type="entry name" value="Ricin_B-like_lectins"/>
</dbReference>
<comment type="caution">
    <text evidence="3">The sequence shown here is derived from an EMBL/GenBank/DDBJ whole genome shotgun (WGS) entry which is preliminary data.</text>
</comment>
<dbReference type="PROSITE" id="PS50231">
    <property type="entry name" value="RICIN_B_LECTIN"/>
    <property type="match status" value="1"/>
</dbReference>